<dbReference type="PANTHER" id="PTHR33778">
    <property type="entry name" value="PROTEIN MGTC"/>
    <property type="match status" value="1"/>
</dbReference>
<dbReference type="RefSeq" id="WP_108851280.1">
    <property type="nucleotide sequence ID" value="NZ_OMOQ01000001.1"/>
</dbReference>
<keyword evidence="6 7" id="KW-0472">Membrane</keyword>
<keyword evidence="4 7" id="KW-0812">Transmembrane</keyword>
<evidence type="ECO:0000256" key="4">
    <source>
        <dbReference type="ARBA" id="ARBA00022692"/>
    </source>
</evidence>
<evidence type="ECO:0000256" key="3">
    <source>
        <dbReference type="ARBA" id="ARBA00022475"/>
    </source>
</evidence>
<organism evidence="9 10">
    <name type="scientific">Albidovulum aquaemixtae</name>
    <dbReference type="NCBI Taxonomy" id="1542388"/>
    <lineage>
        <taxon>Bacteria</taxon>
        <taxon>Pseudomonadati</taxon>
        <taxon>Pseudomonadota</taxon>
        <taxon>Alphaproteobacteria</taxon>
        <taxon>Rhodobacterales</taxon>
        <taxon>Paracoccaceae</taxon>
        <taxon>Albidovulum</taxon>
    </lineage>
</organism>
<evidence type="ECO:0000259" key="8">
    <source>
        <dbReference type="Pfam" id="PF02308"/>
    </source>
</evidence>
<dbReference type="PANTHER" id="PTHR33778:SF1">
    <property type="entry name" value="MAGNESIUM TRANSPORTER YHID-RELATED"/>
    <property type="match status" value="1"/>
</dbReference>
<keyword evidence="7" id="KW-0997">Cell inner membrane</keyword>
<feature type="domain" description="MgtC/SapB/SrpB/YhiD N-terminal" evidence="8">
    <location>
        <begin position="25"/>
        <end position="155"/>
    </location>
</feature>
<evidence type="ECO:0000256" key="1">
    <source>
        <dbReference type="ARBA" id="ARBA00004651"/>
    </source>
</evidence>
<reference evidence="9 10" key="1">
    <citation type="submission" date="2018-03" db="EMBL/GenBank/DDBJ databases">
        <authorList>
            <person name="Keele B.F."/>
        </authorList>
    </citation>
    <scope>NUCLEOTIDE SEQUENCE [LARGE SCALE GENOMIC DNA]</scope>
    <source>
        <strain evidence="9 10">CECT 8626</strain>
    </source>
</reference>
<dbReference type="InterPro" id="IPR003416">
    <property type="entry name" value="MgtC/SapB/SrpB/YhiD_fam"/>
</dbReference>
<accession>A0A2R8B2I3</accession>
<dbReference type="Pfam" id="PF02308">
    <property type="entry name" value="MgtC"/>
    <property type="match status" value="1"/>
</dbReference>
<dbReference type="PRINTS" id="PR01837">
    <property type="entry name" value="MGTCSAPBPROT"/>
</dbReference>
<evidence type="ECO:0000256" key="5">
    <source>
        <dbReference type="ARBA" id="ARBA00022989"/>
    </source>
</evidence>
<gene>
    <name evidence="9" type="ORF">DEA8626_00283</name>
</gene>
<name>A0A2R8B2I3_9RHOB</name>
<evidence type="ECO:0000256" key="6">
    <source>
        <dbReference type="ARBA" id="ARBA00023136"/>
    </source>
</evidence>
<dbReference type="GO" id="GO:0005886">
    <property type="term" value="C:plasma membrane"/>
    <property type="evidence" value="ECO:0007669"/>
    <property type="project" value="UniProtKB-SubCell"/>
</dbReference>
<feature type="transmembrane region" description="Helical" evidence="7">
    <location>
        <begin position="116"/>
        <end position="149"/>
    </location>
</feature>
<comment type="subcellular location">
    <subcellularLocation>
        <location evidence="7">Cell inner membrane</location>
        <topology evidence="7">Multi-pass membrane protein</topology>
    </subcellularLocation>
    <subcellularLocation>
        <location evidence="1">Cell membrane</location>
        <topology evidence="1">Multi-pass membrane protein</topology>
    </subcellularLocation>
</comment>
<keyword evidence="5 7" id="KW-1133">Transmembrane helix</keyword>
<protein>
    <recommendedName>
        <fullName evidence="7">Protein MgtC</fullName>
    </recommendedName>
</protein>
<evidence type="ECO:0000313" key="10">
    <source>
        <dbReference type="Proteomes" id="UP000244924"/>
    </source>
</evidence>
<dbReference type="OrthoDB" id="9811198at2"/>
<keyword evidence="3" id="KW-1003">Cell membrane</keyword>
<sequence>MLEQLAQIAGAPYTNISTETGVLRMLAAMILGGMIGFERETHSKEAGLRTHILISLAACLFTLVAFDLVLLPAPGEADLHVDPLRLVEAVTTGVAFLAAGTIITRGTQVRGLTTGAGMWMAGAIGLACGIGNLRLAGLATMIALLVLWVMRVISRAVGDDGESAKSD</sequence>
<dbReference type="AlphaFoldDB" id="A0A2R8B2I3"/>
<proteinExistence type="inferred from homology"/>
<dbReference type="EMBL" id="OMOQ01000001">
    <property type="protein sequence ID" value="SPH16772.1"/>
    <property type="molecule type" value="Genomic_DNA"/>
</dbReference>
<feature type="transmembrane region" description="Helical" evidence="7">
    <location>
        <begin position="21"/>
        <end position="38"/>
    </location>
</feature>
<dbReference type="InterPro" id="IPR049177">
    <property type="entry name" value="MgtC_SapB_SrpB_YhiD_N"/>
</dbReference>
<evidence type="ECO:0000256" key="2">
    <source>
        <dbReference type="ARBA" id="ARBA00009298"/>
    </source>
</evidence>
<dbReference type="Proteomes" id="UP000244924">
    <property type="component" value="Unassembled WGS sequence"/>
</dbReference>
<keyword evidence="10" id="KW-1185">Reference proteome</keyword>
<comment type="similarity">
    <text evidence="2 7">Belongs to the MgtC/SapB family.</text>
</comment>
<feature type="transmembrane region" description="Helical" evidence="7">
    <location>
        <begin position="50"/>
        <end position="71"/>
    </location>
</feature>
<evidence type="ECO:0000256" key="7">
    <source>
        <dbReference type="RuleBase" id="RU365041"/>
    </source>
</evidence>
<feature type="transmembrane region" description="Helical" evidence="7">
    <location>
        <begin position="83"/>
        <end position="104"/>
    </location>
</feature>
<evidence type="ECO:0000313" key="9">
    <source>
        <dbReference type="EMBL" id="SPH16772.1"/>
    </source>
</evidence>